<evidence type="ECO:0000259" key="2">
    <source>
        <dbReference type="PROSITE" id="PS50902"/>
    </source>
</evidence>
<dbReference type="Gene3D" id="3.40.50.360">
    <property type="match status" value="1"/>
</dbReference>
<dbReference type="InterPro" id="IPR001279">
    <property type="entry name" value="Metallo-B-lactamas"/>
</dbReference>
<accession>A0A9D1N9G7</accession>
<feature type="domain" description="Flavodoxin-like" evidence="2">
    <location>
        <begin position="224"/>
        <end position="364"/>
    </location>
</feature>
<dbReference type="CDD" id="cd07709">
    <property type="entry name" value="flavodiiron_proteins_MBL-fold"/>
    <property type="match status" value="1"/>
</dbReference>
<dbReference type="InterPro" id="IPR008254">
    <property type="entry name" value="Flavodoxin/NO_synth"/>
</dbReference>
<dbReference type="SUPFAM" id="SSF56281">
    <property type="entry name" value="Metallo-hydrolase/oxidoreductase"/>
    <property type="match status" value="1"/>
</dbReference>
<dbReference type="SMART" id="SM00849">
    <property type="entry name" value="Lactamase_B"/>
    <property type="match status" value="1"/>
</dbReference>
<dbReference type="InterPro" id="IPR045761">
    <property type="entry name" value="ODP_dom"/>
</dbReference>
<dbReference type="GO" id="GO:0010181">
    <property type="term" value="F:FMN binding"/>
    <property type="evidence" value="ECO:0007669"/>
    <property type="project" value="InterPro"/>
</dbReference>
<reference evidence="3" key="1">
    <citation type="submission" date="2020-10" db="EMBL/GenBank/DDBJ databases">
        <authorList>
            <person name="Gilroy R."/>
        </authorList>
    </citation>
    <scope>NUCLEOTIDE SEQUENCE</scope>
    <source>
        <strain evidence="3">10406</strain>
    </source>
</reference>
<evidence type="ECO:0000313" key="4">
    <source>
        <dbReference type="Proteomes" id="UP000886857"/>
    </source>
</evidence>
<dbReference type="PROSITE" id="PS50902">
    <property type="entry name" value="FLAVODOXIN_LIKE"/>
    <property type="match status" value="1"/>
</dbReference>
<feature type="non-terminal residue" evidence="3">
    <location>
        <position position="1"/>
    </location>
</feature>
<dbReference type="PANTHER" id="PTHR43717">
    <property type="entry name" value="ANAEROBIC NITRIC OXIDE REDUCTASE FLAVORUBREDOXIN"/>
    <property type="match status" value="1"/>
</dbReference>
<dbReference type="SUPFAM" id="SSF52218">
    <property type="entry name" value="Flavoproteins"/>
    <property type="match status" value="1"/>
</dbReference>
<organism evidence="3 4">
    <name type="scientific">Candidatus Limadaptatus stercoripullorum</name>
    <dbReference type="NCBI Taxonomy" id="2840846"/>
    <lineage>
        <taxon>Bacteria</taxon>
        <taxon>Bacillati</taxon>
        <taxon>Bacillota</taxon>
        <taxon>Clostridia</taxon>
        <taxon>Eubacteriales</taxon>
        <taxon>Candidatus Limadaptatus</taxon>
    </lineage>
</organism>
<protein>
    <submittedName>
        <fullName evidence="3">FprA family A-type flavoprotein</fullName>
    </submittedName>
</protein>
<dbReference type="PANTHER" id="PTHR43717:SF1">
    <property type="entry name" value="ANAEROBIC NITRIC OXIDE REDUCTASE FLAVORUBREDOXIN"/>
    <property type="match status" value="1"/>
</dbReference>
<dbReference type="Pfam" id="PF00258">
    <property type="entry name" value="Flavodoxin_1"/>
    <property type="match status" value="1"/>
</dbReference>
<comment type="similarity">
    <text evidence="1">In the N-terminal section; belongs to the zinc metallo-hydrolase group 3 family.</text>
</comment>
<dbReference type="Pfam" id="PF19583">
    <property type="entry name" value="ODP"/>
    <property type="match status" value="1"/>
</dbReference>
<evidence type="ECO:0000256" key="1">
    <source>
        <dbReference type="ARBA" id="ARBA00007121"/>
    </source>
</evidence>
<gene>
    <name evidence="3" type="ORF">IAC73_01740</name>
</gene>
<sequence length="364" mass="40199">EGQYTVPEGISYNSYILEDEKIAVFDAVDAGKVENWLKNLDDALEGRQPDYFVVSHVEPDHSAGIAAFAAKYPEATVVANNKAFDMMKRFYGVEFPRTLLVKEGDTLSLGGRQLKFVMTPMVHWPEVMMTYDSGEGILFSADAFGKFGALAAADGDDWTCEARRYYFNIVGKHGVQVQAALKKLSALDIRVICPLHGPVLAGDLSEYIRLYDTWSAYRPEEKGTFIAASSVYGHTMQAAKMLAEELTARGEKAVLSDLARSDMAENVEDAFRYDKLVIAAPTLDMGIFPVAKEFIDHLKAKNFKNRRVGFIENGSWAPVAAKLMRAEMEGLSGMEFITTVFTVPSALPDDARAIVSRMADELLG</sequence>
<dbReference type="InterPro" id="IPR029039">
    <property type="entry name" value="Flavoprotein-like_sf"/>
</dbReference>
<dbReference type="Gene3D" id="3.60.15.10">
    <property type="entry name" value="Ribonuclease Z/Hydroxyacylglutathione hydrolase-like"/>
    <property type="match status" value="1"/>
</dbReference>
<dbReference type="EMBL" id="DVOE01000024">
    <property type="protein sequence ID" value="HIU98548.1"/>
    <property type="molecule type" value="Genomic_DNA"/>
</dbReference>
<reference evidence="3" key="2">
    <citation type="journal article" date="2021" name="PeerJ">
        <title>Extensive microbial diversity within the chicken gut microbiome revealed by metagenomics and culture.</title>
        <authorList>
            <person name="Gilroy R."/>
            <person name="Ravi A."/>
            <person name="Getino M."/>
            <person name="Pursley I."/>
            <person name="Horton D.L."/>
            <person name="Alikhan N.F."/>
            <person name="Baker D."/>
            <person name="Gharbi K."/>
            <person name="Hall N."/>
            <person name="Watson M."/>
            <person name="Adriaenssens E.M."/>
            <person name="Foster-Nyarko E."/>
            <person name="Jarju S."/>
            <person name="Secka A."/>
            <person name="Antonio M."/>
            <person name="Oren A."/>
            <person name="Chaudhuri R.R."/>
            <person name="La Ragione R."/>
            <person name="Hildebrand F."/>
            <person name="Pallen M.J."/>
        </authorList>
    </citation>
    <scope>NUCLEOTIDE SEQUENCE</scope>
    <source>
        <strain evidence="3">10406</strain>
    </source>
</reference>
<dbReference type="InterPro" id="IPR036866">
    <property type="entry name" value="RibonucZ/Hydroxyglut_hydro"/>
</dbReference>
<dbReference type="Proteomes" id="UP000886857">
    <property type="component" value="Unassembled WGS sequence"/>
</dbReference>
<evidence type="ECO:0000313" key="3">
    <source>
        <dbReference type="EMBL" id="HIU98548.1"/>
    </source>
</evidence>
<dbReference type="AlphaFoldDB" id="A0A9D1N9G7"/>
<dbReference type="GO" id="GO:0016651">
    <property type="term" value="F:oxidoreductase activity, acting on NAD(P)H"/>
    <property type="evidence" value="ECO:0007669"/>
    <property type="project" value="UniProtKB-ARBA"/>
</dbReference>
<proteinExistence type="inferred from homology"/>
<comment type="caution">
    <text evidence="3">The sequence shown here is derived from an EMBL/GenBank/DDBJ whole genome shotgun (WGS) entry which is preliminary data.</text>
</comment>
<name>A0A9D1N9G7_9FIRM</name>